<evidence type="ECO:0000313" key="1">
    <source>
        <dbReference type="EMBL" id="BAV34108.1"/>
    </source>
</evidence>
<protein>
    <recommendedName>
        <fullName evidence="3">SGNH hydrolase-type esterase domain-containing protein</fullName>
    </recommendedName>
</protein>
<dbReference type="EMBL" id="AP014879">
    <property type="protein sequence ID" value="BAV34108.1"/>
    <property type="molecule type" value="Genomic_DNA"/>
</dbReference>
<accession>A0A1B4XH16</accession>
<keyword evidence="2" id="KW-1185">Reference proteome</keyword>
<sequence>MLESQSTFPVTAEGPGPVTGTIGGFHGTLSYQTDADNNPQLAFTRDTPGVPEYIPAQSPFHPDTFGREDGINVFWMGQNNFYDPPGVKSDIAKCIAFLSSKRYIVMSLLNAGDEGIGTTSYDQLAQINADLARTYPDNFFDIRKILINNYDPASLQDVQDHINDVPPSSLRNDAEHLNDKGYAVVAQQVAAFIASRSW</sequence>
<dbReference type="Gene3D" id="3.40.50.1110">
    <property type="entry name" value="SGNH hydrolase"/>
    <property type="match status" value="1"/>
</dbReference>
<gene>
    <name evidence="1" type="ORF">SCL_1810</name>
</gene>
<dbReference type="GO" id="GO:0016788">
    <property type="term" value="F:hydrolase activity, acting on ester bonds"/>
    <property type="evidence" value="ECO:0007669"/>
    <property type="project" value="UniProtKB-ARBA"/>
</dbReference>
<dbReference type="AlphaFoldDB" id="A0A1B4XH16"/>
<dbReference type="KEGG" id="slim:SCL_1810"/>
<dbReference type="InParanoid" id="A0A1B4XH16"/>
<reference evidence="1 2" key="1">
    <citation type="submission" date="2015-05" db="EMBL/GenBank/DDBJ databases">
        <title>Complete genome sequence of a sulfur-oxidizing gammaproteobacterium strain HA5.</title>
        <authorList>
            <person name="Miura A."/>
            <person name="Kojima H."/>
            <person name="Fukui M."/>
        </authorList>
    </citation>
    <scope>NUCLEOTIDE SEQUENCE [LARGE SCALE GENOMIC DNA]</scope>
    <source>
        <strain evidence="1 2">HA5</strain>
    </source>
</reference>
<proteinExistence type="predicted"/>
<dbReference type="SUPFAM" id="SSF52266">
    <property type="entry name" value="SGNH hydrolase"/>
    <property type="match status" value="1"/>
</dbReference>
<dbReference type="Proteomes" id="UP000243180">
    <property type="component" value="Chromosome"/>
</dbReference>
<name>A0A1B4XH16_9GAMM</name>
<evidence type="ECO:0008006" key="3">
    <source>
        <dbReference type="Google" id="ProtNLM"/>
    </source>
</evidence>
<evidence type="ECO:0000313" key="2">
    <source>
        <dbReference type="Proteomes" id="UP000243180"/>
    </source>
</evidence>
<dbReference type="InterPro" id="IPR036514">
    <property type="entry name" value="SGNH_hydro_sf"/>
</dbReference>
<organism evidence="1 2">
    <name type="scientific">Sulfuricaulis limicola</name>
    <dbReference type="NCBI Taxonomy" id="1620215"/>
    <lineage>
        <taxon>Bacteria</taxon>
        <taxon>Pseudomonadati</taxon>
        <taxon>Pseudomonadota</taxon>
        <taxon>Gammaproteobacteria</taxon>
        <taxon>Acidiferrobacterales</taxon>
        <taxon>Acidiferrobacteraceae</taxon>
        <taxon>Sulfuricaulis</taxon>
    </lineage>
</organism>